<dbReference type="Proteomes" id="UP001054837">
    <property type="component" value="Unassembled WGS sequence"/>
</dbReference>
<sequence>MALKEEAMPCEELFSKEPQKRQEEIGSASSEDRQAGLEAIGERRTKEAEFHVQLGLGHNYACQTRRRMTSEKRERKLQYQREWYQTVKSKETPEQREKTRPYASTKQRVRETETPEERQRRLESARVLKKRARATETSEQRRARLEKSRKYYERKKVTYFTVN</sequence>
<feature type="compositionally biased region" description="Basic and acidic residues" evidence="1">
    <location>
        <begin position="133"/>
        <end position="145"/>
    </location>
</feature>
<name>A0AAV4VGV9_9ARAC</name>
<feature type="compositionally biased region" description="Basic and acidic residues" evidence="1">
    <location>
        <begin position="88"/>
        <end position="100"/>
    </location>
</feature>
<accession>A0AAV4VGV9</accession>
<dbReference type="EMBL" id="BPLQ01013035">
    <property type="protein sequence ID" value="GIY69387.1"/>
    <property type="molecule type" value="Genomic_DNA"/>
</dbReference>
<evidence type="ECO:0000313" key="2">
    <source>
        <dbReference type="EMBL" id="GIY69387.1"/>
    </source>
</evidence>
<evidence type="ECO:0000313" key="3">
    <source>
        <dbReference type="Proteomes" id="UP001054837"/>
    </source>
</evidence>
<keyword evidence="3" id="KW-1185">Reference proteome</keyword>
<organism evidence="2 3">
    <name type="scientific">Caerostris darwini</name>
    <dbReference type="NCBI Taxonomy" id="1538125"/>
    <lineage>
        <taxon>Eukaryota</taxon>
        <taxon>Metazoa</taxon>
        <taxon>Ecdysozoa</taxon>
        <taxon>Arthropoda</taxon>
        <taxon>Chelicerata</taxon>
        <taxon>Arachnida</taxon>
        <taxon>Araneae</taxon>
        <taxon>Araneomorphae</taxon>
        <taxon>Entelegynae</taxon>
        <taxon>Araneoidea</taxon>
        <taxon>Araneidae</taxon>
        <taxon>Caerostris</taxon>
    </lineage>
</organism>
<dbReference type="AlphaFoldDB" id="A0AAV4VGV9"/>
<gene>
    <name evidence="2" type="ORF">CDAR_470631</name>
</gene>
<reference evidence="2 3" key="1">
    <citation type="submission" date="2021-06" db="EMBL/GenBank/DDBJ databases">
        <title>Caerostris darwini draft genome.</title>
        <authorList>
            <person name="Kono N."/>
            <person name="Arakawa K."/>
        </authorList>
    </citation>
    <scope>NUCLEOTIDE SEQUENCE [LARGE SCALE GENOMIC DNA]</scope>
</reference>
<protein>
    <submittedName>
        <fullName evidence="2">Uncharacterized protein</fullName>
    </submittedName>
</protein>
<proteinExistence type="predicted"/>
<feature type="compositionally biased region" description="Basic and acidic residues" evidence="1">
    <location>
        <begin position="108"/>
        <end position="126"/>
    </location>
</feature>
<evidence type="ECO:0000256" key="1">
    <source>
        <dbReference type="SAM" id="MobiDB-lite"/>
    </source>
</evidence>
<feature type="region of interest" description="Disordered" evidence="1">
    <location>
        <begin position="1"/>
        <end position="44"/>
    </location>
</feature>
<comment type="caution">
    <text evidence="2">The sequence shown here is derived from an EMBL/GenBank/DDBJ whole genome shotgun (WGS) entry which is preliminary data.</text>
</comment>
<feature type="region of interest" description="Disordered" evidence="1">
    <location>
        <begin position="88"/>
        <end position="145"/>
    </location>
</feature>